<protein>
    <recommendedName>
        <fullName evidence="6">O-antigen ligase-related domain-containing protein</fullName>
    </recommendedName>
</protein>
<comment type="subcellular location">
    <subcellularLocation>
        <location evidence="1">Membrane</location>
        <topology evidence="1">Multi-pass membrane protein</topology>
    </subcellularLocation>
</comment>
<feature type="transmembrane region" description="Helical" evidence="5">
    <location>
        <begin position="314"/>
        <end position="334"/>
    </location>
</feature>
<feature type="transmembrane region" description="Helical" evidence="5">
    <location>
        <begin position="119"/>
        <end position="138"/>
    </location>
</feature>
<evidence type="ECO:0000313" key="7">
    <source>
        <dbReference type="EMBL" id="CAD2080486.1"/>
    </source>
</evidence>
<dbReference type="PANTHER" id="PTHR37422">
    <property type="entry name" value="TEICHURONIC ACID BIOSYNTHESIS PROTEIN TUAE"/>
    <property type="match status" value="1"/>
</dbReference>
<evidence type="ECO:0000256" key="2">
    <source>
        <dbReference type="ARBA" id="ARBA00022692"/>
    </source>
</evidence>
<dbReference type="GO" id="GO:0016020">
    <property type="term" value="C:membrane"/>
    <property type="evidence" value="ECO:0007669"/>
    <property type="project" value="UniProtKB-SubCell"/>
</dbReference>
<dbReference type="AlphaFoldDB" id="A0A6V7RRM5"/>
<evidence type="ECO:0000256" key="5">
    <source>
        <dbReference type="SAM" id="Phobius"/>
    </source>
</evidence>
<evidence type="ECO:0000256" key="1">
    <source>
        <dbReference type="ARBA" id="ARBA00004141"/>
    </source>
</evidence>
<evidence type="ECO:0000259" key="6">
    <source>
        <dbReference type="Pfam" id="PF04932"/>
    </source>
</evidence>
<evidence type="ECO:0000256" key="3">
    <source>
        <dbReference type="ARBA" id="ARBA00022989"/>
    </source>
</evidence>
<dbReference type="InterPro" id="IPR051533">
    <property type="entry name" value="WaaL-like"/>
</dbReference>
<feature type="domain" description="O-antigen ligase-related" evidence="6">
    <location>
        <begin position="192"/>
        <end position="322"/>
    </location>
</feature>
<accession>A0A6V7RRM5</accession>
<dbReference type="EMBL" id="CAJEWE010000016">
    <property type="protein sequence ID" value="CAD2080486.1"/>
    <property type="molecule type" value="Genomic_DNA"/>
</dbReference>
<feature type="transmembrane region" description="Helical" evidence="5">
    <location>
        <begin position="208"/>
        <end position="224"/>
    </location>
</feature>
<dbReference type="Proteomes" id="UP000521032">
    <property type="component" value="Unassembled WGS sequence"/>
</dbReference>
<feature type="transmembrane region" description="Helical" evidence="5">
    <location>
        <begin position="181"/>
        <end position="202"/>
    </location>
</feature>
<dbReference type="InterPro" id="IPR007016">
    <property type="entry name" value="O-antigen_ligase-rel_domated"/>
</dbReference>
<gene>
    <name evidence="7" type="ORF">JEOSCH030_01837</name>
</gene>
<dbReference type="PANTHER" id="PTHR37422:SF21">
    <property type="entry name" value="EXOQ-LIKE PROTEIN"/>
    <property type="match status" value="1"/>
</dbReference>
<feature type="transmembrane region" description="Helical" evidence="5">
    <location>
        <begin position="57"/>
        <end position="77"/>
    </location>
</feature>
<reference evidence="7 8" key="1">
    <citation type="submission" date="2020-07" db="EMBL/GenBank/DDBJ databases">
        <authorList>
            <person name="Criscuolo A."/>
        </authorList>
    </citation>
    <scope>NUCLEOTIDE SEQUENCE [LARGE SCALE GENOMIC DNA]</scope>
    <source>
        <strain evidence="8">CIP 111030</strain>
    </source>
</reference>
<keyword evidence="2 5" id="KW-0812">Transmembrane</keyword>
<name>A0A6V7RRM5_9BACL</name>
<keyword evidence="4 5" id="KW-0472">Membrane</keyword>
<proteinExistence type="predicted"/>
<comment type="caution">
    <text evidence="7">The sequence shown here is derived from an EMBL/GenBank/DDBJ whole genome shotgun (WGS) entry which is preliminary data.</text>
</comment>
<keyword evidence="3 5" id="KW-1133">Transmembrane helix</keyword>
<dbReference type="Pfam" id="PF04932">
    <property type="entry name" value="Wzy_C"/>
    <property type="match status" value="1"/>
</dbReference>
<evidence type="ECO:0000313" key="8">
    <source>
        <dbReference type="Proteomes" id="UP000521032"/>
    </source>
</evidence>
<keyword evidence="8" id="KW-1185">Reference proteome</keyword>
<sequence length="387" mass="44961">MLKTNNTKQKYMNTFLFLITLASSIVFIEPSPYDLLIILLLLISLIFRTYRYYDSHFLPIFLMVSYIITNLISLFFIKDISTAFLFFSITMYCIVMWLGYVGILSYLDIRSLLTIFNAYTLTAVVVSVIGIVAYFSKIESLDFLLYGSARIKSFFKDPNVFGPFLIPPAGYVLWRSSKKNITIFKTIILILTYIILTTGVLLSFSRAAWGNYVIVMTFFILFVNSKYINKLKLIIILIAILVPFLNYLINNTEAGELFNRRTSLQTYDEDRFSEQQKAIDYLELYPLGFGPGQSEEFLKQSTHSLYIRVFTENGFIGGLIIILFLITTLLRSLVISRQAPEKYREFYKLVTICIIGIIFNSFFVDTLHWRHLWFLLAIPWMNIKNKG</sequence>
<feature type="transmembrane region" description="Helical" evidence="5">
    <location>
        <begin position="83"/>
        <end position="107"/>
    </location>
</feature>
<organism evidence="7 8">
    <name type="scientific">Phocicoccus schoeneichii</name>
    <dbReference type="NCBI Taxonomy" id="1812261"/>
    <lineage>
        <taxon>Bacteria</taxon>
        <taxon>Bacillati</taxon>
        <taxon>Bacillota</taxon>
        <taxon>Bacilli</taxon>
        <taxon>Bacillales</taxon>
        <taxon>Salinicoccaceae</taxon>
        <taxon>Phocicoccus</taxon>
    </lineage>
</organism>
<evidence type="ECO:0000256" key="4">
    <source>
        <dbReference type="ARBA" id="ARBA00023136"/>
    </source>
</evidence>
<feature type="transmembrane region" description="Helical" evidence="5">
    <location>
        <begin position="346"/>
        <end position="364"/>
    </location>
</feature>
<feature type="transmembrane region" description="Helical" evidence="5">
    <location>
        <begin position="231"/>
        <end position="249"/>
    </location>
</feature>